<feature type="transmembrane region" description="Helical" evidence="6">
    <location>
        <begin position="115"/>
        <end position="134"/>
    </location>
</feature>
<feature type="transmembrane region" description="Helical" evidence="6">
    <location>
        <begin position="389"/>
        <end position="407"/>
    </location>
</feature>
<organism evidence="7">
    <name type="scientific">Rhipicephalus appendiculatus</name>
    <name type="common">Brown ear tick</name>
    <dbReference type="NCBI Taxonomy" id="34631"/>
    <lineage>
        <taxon>Eukaryota</taxon>
        <taxon>Metazoa</taxon>
        <taxon>Ecdysozoa</taxon>
        <taxon>Arthropoda</taxon>
        <taxon>Chelicerata</taxon>
        <taxon>Arachnida</taxon>
        <taxon>Acari</taxon>
        <taxon>Parasitiformes</taxon>
        <taxon>Ixodida</taxon>
        <taxon>Ixodoidea</taxon>
        <taxon>Ixodidae</taxon>
        <taxon>Rhipicephalinae</taxon>
        <taxon>Rhipicephalus</taxon>
        <taxon>Rhipicephalus</taxon>
    </lineage>
</organism>
<dbReference type="PANTHER" id="PTHR13285">
    <property type="entry name" value="ACYLTRANSFERASE"/>
    <property type="match status" value="1"/>
</dbReference>
<dbReference type="Pfam" id="PF03062">
    <property type="entry name" value="MBOAT"/>
    <property type="match status" value="1"/>
</dbReference>
<evidence type="ECO:0000313" key="7">
    <source>
        <dbReference type="EMBL" id="JAP83360.1"/>
    </source>
</evidence>
<dbReference type="PANTHER" id="PTHR13285:SF18">
    <property type="entry name" value="PROTEIN-CYSTEINE N-PALMITOYLTRANSFERASE RASP"/>
    <property type="match status" value="1"/>
</dbReference>
<proteinExistence type="inferred from homology"/>
<dbReference type="InterPro" id="IPR051085">
    <property type="entry name" value="MB_O-acyltransferase"/>
</dbReference>
<keyword evidence="3 6" id="KW-1133">Transmembrane helix</keyword>
<protein>
    <submittedName>
        <fullName evidence="7">Acyltransferase required for palmitoylation of hedgehog hh family of secreted signaling</fullName>
    </submittedName>
</protein>
<comment type="subcellular location">
    <subcellularLocation>
        <location evidence="1">Membrane</location>
        <topology evidence="1">Multi-pass membrane protein</topology>
    </subcellularLocation>
</comment>
<dbReference type="EMBL" id="GEDV01005197">
    <property type="protein sequence ID" value="JAP83360.1"/>
    <property type="molecule type" value="Transcribed_RNA"/>
</dbReference>
<sequence>MSGDDTTVEAKPDLKTEGTTDDERWKWTRKKVFHWVFLVSAVLYAMWRFSVNEENVFLQQEMRRAFKRSPYGLQRKMDDTHWEWKSTRHFVTKNWMWFLLHPLLGRATAGITPSLVPVFYALYTSLFVAVQMGWEVALAFLAQHAAFLAVASLRVPAYCYAFASIMLLHKKIYDTSFFHYVYDKYGPETNMVTYVAFHWNILRGLSFSLDLIRSEREKPEDCRSRWPPYWKTLAYVIYMPTVYLGPLQNYHDYAAQLDKVRPQCTLREIGVAISGVLRSCAHFLLAEIMAHYLYSSAMSQWPWMIGKLDPASLVGFGLSLLFFFYVRYVFNYGVAGALARAEGIEVPPHAKCIARLNRCSQFWRYFDRGMHLYIRRYIYEPVAGSRKGATWLVLGTAASFAFTWFWHDMGKPDGIWCALSVLGITVEVLVAQARKSTFVRNLESRYLVTPERMREAKALIGSPHYLLTICACMFHLAELNVVLVLCRGVLLGFPFPLVPVLVVLYSACHVSFDVAEWEATEKRKQA</sequence>
<evidence type="ECO:0000256" key="2">
    <source>
        <dbReference type="ARBA" id="ARBA00022692"/>
    </source>
</evidence>
<dbReference type="InterPro" id="IPR004299">
    <property type="entry name" value="MBOAT_fam"/>
</dbReference>
<feature type="transmembrane region" description="Helical" evidence="6">
    <location>
        <begin position="313"/>
        <end position="330"/>
    </location>
</feature>
<name>A0A131YXY7_RHIAP</name>
<evidence type="ECO:0000256" key="3">
    <source>
        <dbReference type="ARBA" id="ARBA00022989"/>
    </source>
</evidence>
<evidence type="ECO:0000256" key="1">
    <source>
        <dbReference type="ARBA" id="ARBA00004141"/>
    </source>
</evidence>
<comment type="similarity">
    <text evidence="5">Belongs to the membrane-bound acyltransferase family. HHAT subfamily.</text>
</comment>
<keyword evidence="4 6" id="KW-0472">Membrane</keyword>
<feature type="transmembrane region" description="Helical" evidence="6">
    <location>
        <begin position="146"/>
        <end position="168"/>
    </location>
</feature>
<dbReference type="GO" id="GO:0016409">
    <property type="term" value="F:palmitoyltransferase activity"/>
    <property type="evidence" value="ECO:0007669"/>
    <property type="project" value="TreeGrafter"/>
</dbReference>
<dbReference type="GO" id="GO:0005783">
    <property type="term" value="C:endoplasmic reticulum"/>
    <property type="evidence" value="ECO:0007669"/>
    <property type="project" value="TreeGrafter"/>
</dbReference>
<accession>A0A131YXY7</accession>
<feature type="transmembrane region" description="Helical" evidence="6">
    <location>
        <begin position="32"/>
        <end position="51"/>
    </location>
</feature>
<dbReference type="AlphaFoldDB" id="A0A131YXY7"/>
<keyword evidence="7" id="KW-0808">Transferase</keyword>
<evidence type="ECO:0000256" key="6">
    <source>
        <dbReference type="SAM" id="Phobius"/>
    </source>
</evidence>
<evidence type="ECO:0000256" key="4">
    <source>
        <dbReference type="ARBA" id="ARBA00023136"/>
    </source>
</evidence>
<dbReference type="GO" id="GO:0016020">
    <property type="term" value="C:membrane"/>
    <property type="evidence" value="ECO:0007669"/>
    <property type="project" value="UniProtKB-SubCell"/>
</dbReference>
<evidence type="ECO:0000256" key="5">
    <source>
        <dbReference type="ARBA" id="ARBA00038268"/>
    </source>
</evidence>
<keyword evidence="2 6" id="KW-0812">Transmembrane</keyword>
<feature type="transmembrane region" description="Helical" evidence="6">
    <location>
        <begin position="413"/>
        <end position="431"/>
    </location>
</feature>
<keyword evidence="7" id="KW-0012">Acyltransferase</keyword>
<reference evidence="7" key="1">
    <citation type="journal article" date="2016" name="Ticks Tick Borne Dis.">
        <title>De novo assembly and annotation of the salivary gland transcriptome of Rhipicephalus appendiculatus male and female ticks during blood feeding.</title>
        <authorList>
            <person name="de Castro M.H."/>
            <person name="de Klerk D."/>
            <person name="Pienaar R."/>
            <person name="Latif A.A."/>
            <person name="Rees D.J."/>
            <person name="Mans B.J."/>
        </authorList>
    </citation>
    <scope>NUCLEOTIDE SEQUENCE</scope>
    <source>
        <tissue evidence="7">Salivary glands</tissue>
    </source>
</reference>